<dbReference type="PANTHER" id="PTHR33990:SF1">
    <property type="entry name" value="PROTEIN YJDN"/>
    <property type="match status" value="1"/>
</dbReference>
<feature type="domain" description="PhnB-like" evidence="1">
    <location>
        <begin position="5"/>
        <end position="139"/>
    </location>
</feature>
<proteinExistence type="predicted"/>
<dbReference type="InterPro" id="IPR029068">
    <property type="entry name" value="Glyas_Bleomycin-R_OHBP_Dase"/>
</dbReference>
<organism evidence="2 3">
    <name type="scientific">Flavobacterium frigidimaris</name>
    <dbReference type="NCBI Taxonomy" id="262320"/>
    <lineage>
        <taxon>Bacteria</taxon>
        <taxon>Pseudomonadati</taxon>
        <taxon>Bacteroidota</taxon>
        <taxon>Flavobacteriia</taxon>
        <taxon>Flavobacteriales</taxon>
        <taxon>Flavobacteriaceae</taxon>
        <taxon>Flavobacterium</taxon>
    </lineage>
</organism>
<dbReference type="PANTHER" id="PTHR33990">
    <property type="entry name" value="PROTEIN YJDN-RELATED"/>
    <property type="match status" value="1"/>
</dbReference>
<reference evidence="2 3" key="1">
    <citation type="submission" date="2016-11" db="EMBL/GenBank/DDBJ databases">
        <title>Whole genomes of Flavobacteriaceae.</title>
        <authorList>
            <person name="Stine C."/>
            <person name="Li C."/>
            <person name="Tadesse D."/>
        </authorList>
    </citation>
    <scope>NUCLEOTIDE SEQUENCE [LARGE SCALE GENOMIC DNA]</scope>
    <source>
        <strain evidence="2 3">DSM 15937</strain>
    </source>
</reference>
<dbReference type="CDD" id="cd06588">
    <property type="entry name" value="PhnB_like"/>
    <property type="match status" value="1"/>
</dbReference>
<evidence type="ECO:0000313" key="3">
    <source>
        <dbReference type="Proteomes" id="UP000198382"/>
    </source>
</evidence>
<sequence length="152" mass="16746">MATSVNPYLLFNGNCEEAFLFYKSVFGGEFPYIGKFKDMPKDESGSCPEVSEKDANRVMHVSLPIGNTILMGSDSNEQSGDVVFGGNFSVSINVESTAEGDRIFNGLSAGGTVYMPMGKTFWGAYFGMFKDKFGVSWMVNFDESEPHKEYNS</sequence>
<gene>
    <name evidence="2" type="ORF">B0A65_09815</name>
</gene>
<dbReference type="InterPro" id="IPR028973">
    <property type="entry name" value="PhnB-like"/>
</dbReference>
<name>A0ABX4BS22_FLAFR</name>
<keyword evidence="3" id="KW-1185">Reference proteome</keyword>
<dbReference type="EMBL" id="MUGV01000016">
    <property type="protein sequence ID" value="OXA79652.1"/>
    <property type="molecule type" value="Genomic_DNA"/>
</dbReference>
<dbReference type="RefSeq" id="WP_074659754.1">
    <property type="nucleotide sequence ID" value="NZ_MUGV01000016.1"/>
</dbReference>
<evidence type="ECO:0000313" key="2">
    <source>
        <dbReference type="EMBL" id="OXA79652.1"/>
    </source>
</evidence>
<dbReference type="Pfam" id="PF06983">
    <property type="entry name" value="3-dmu-9_3-mt"/>
    <property type="match status" value="1"/>
</dbReference>
<evidence type="ECO:0000259" key="1">
    <source>
        <dbReference type="Pfam" id="PF06983"/>
    </source>
</evidence>
<dbReference type="SUPFAM" id="SSF54593">
    <property type="entry name" value="Glyoxalase/Bleomycin resistance protein/Dihydroxybiphenyl dioxygenase"/>
    <property type="match status" value="1"/>
</dbReference>
<dbReference type="Gene3D" id="3.10.180.10">
    <property type="entry name" value="2,3-Dihydroxybiphenyl 1,2-Dioxygenase, domain 1"/>
    <property type="match status" value="1"/>
</dbReference>
<accession>A0ABX4BS22</accession>
<protein>
    <submittedName>
        <fullName evidence="2">VOC family protein</fullName>
    </submittedName>
</protein>
<dbReference type="Proteomes" id="UP000198382">
    <property type="component" value="Unassembled WGS sequence"/>
</dbReference>
<comment type="caution">
    <text evidence="2">The sequence shown here is derived from an EMBL/GenBank/DDBJ whole genome shotgun (WGS) entry which is preliminary data.</text>
</comment>